<dbReference type="Pfam" id="PF01535">
    <property type="entry name" value="PPR"/>
    <property type="match status" value="3"/>
</dbReference>
<accession>A0A804JFP8</accession>
<feature type="compositionally biased region" description="Basic and acidic residues" evidence="4">
    <location>
        <begin position="579"/>
        <end position="596"/>
    </location>
</feature>
<evidence type="ECO:0000256" key="2">
    <source>
        <dbReference type="ARBA" id="ARBA00061659"/>
    </source>
</evidence>
<dbReference type="PROSITE" id="PS51375">
    <property type="entry name" value="PPR"/>
    <property type="match status" value="6"/>
</dbReference>
<dbReference type="InterPro" id="IPR046848">
    <property type="entry name" value="E_motif"/>
</dbReference>
<gene>
    <name evidence="5" type="ORF">GSMUA_159060.1</name>
</gene>
<dbReference type="PANTHER" id="PTHR47926">
    <property type="entry name" value="PENTATRICOPEPTIDE REPEAT-CONTAINING PROTEIN"/>
    <property type="match status" value="1"/>
</dbReference>
<dbReference type="AlphaFoldDB" id="A0A804JFP8"/>
<dbReference type="OMA" id="TGRWLHE"/>
<dbReference type="FunFam" id="1.25.40.10:FF:000090">
    <property type="entry name" value="Pentatricopeptide repeat-containing protein, chloroplastic"/>
    <property type="match status" value="1"/>
</dbReference>
<feature type="repeat" description="PPR" evidence="3">
    <location>
        <begin position="298"/>
        <end position="332"/>
    </location>
</feature>
<dbReference type="EMBL" id="HG996471">
    <property type="protein sequence ID" value="CAG1846111.1"/>
    <property type="molecule type" value="Genomic_DNA"/>
</dbReference>
<dbReference type="FunFam" id="1.25.40.10:FF:000344">
    <property type="entry name" value="Pentatricopeptide repeat-containing protein"/>
    <property type="match status" value="1"/>
</dbReference>
<feature type="repeat" description="PPR" evidence="3">
    <location>
        <begin position="96"/>
        <end position="130"/>
    </location>
</feature>
<dbReference type="Gene3D" id="1.25.40.10">
    <property type="entry name" value="Tetratricopeptide repeat domain"/>
    <property type="match status" value="5"/>
</dbReference>
<feature type="repeat" description="PPR" evidence="3">
    <location>
        <begin position="435"/>
        <end position="469"/>
    </location>
</feature>
<dbReference type="InterPro" id="IPR011990">
    <property type="entry name" value="TPR-like_helical_dom_sf"/>
</dbReference>
<evidence type="ECO:0000313" key="5">
    <source>
        <dbReference type="EMBL" id="CAG1846111.1"/>
    </source>
</evidence>
<dbReference type="InParanoid" id="A0A804JFP8"/>
<reference evidence="6" key="2">
    <citation type="submission" date="2021-05" db="UniProtKB">
        <authorList>
            <consortium name="EnsemblPlants"/>
        </authorList>
    </citation>
    <scope>IDENTIFICATION</scope>
    <source>
        <strain evidence="6">subsp. malaccensis</strain>
    </source>
</reference>
<name>A0A804JFP8_MUSAM</name>
<dbReference type="Proteomes" id="UP000012960">
    <property type="component" value="Unplaced"/>
</dbReference>
<dbReference type="GO" id="GO:0003723">
    <property type="term" value="F:RNA binding"/>
    <property type="evidence" value="ECO:0007669"/>
    <property type="project" value="InterPro"/>
</dbReference>
<reference evidence="5" key="1">
    <citation type="submission" date="2021-03" db="EMBL/GenBank/DDBJ databases">
        <authorList>
            <consortium name="Genoscope - CEA"/>
            <person name="William W."/>
        </authorList>
    </citation>
    <scope>NUCLEOTIDE SEQUENCE</scope>
    <source>
        <strain evidence="5">Doubled-haploid Pahang</strain>
    </source>
</reference>
<evidence type="ECO:0000313" key="7">
    <source>
        <dbReference type="Proteomes" id="UP000012960"/>
    </source>
</evidence>
<dbReference type="GO" id="GO:0009451">
    <property type="term" value="P:RNA modification"/>
    <property type="evidence" value="ECO:0007669"/>
    <property type="project" value="InterPro"/>
</dbReference>
<dbReference type="Pfam" id="PF13041">
    <property type="entry name" value="PPR_2"/>
    <property type="match status" value="2"/>
</dbReference>
<dbReference type="EnsemblPlants" id="Ma06_t13070.1">
    <property type="protein sequence ID" value="Ma06_p13070.1"/>
    <property type="gene ID" value="Ma06_g13070"/>
</dbReference>
<feature type="region of interest" description="Disordered" evidence="4">
    <location>
        <begin position="577"/>
        <end position="596"/>
    </location>
</feature>
<dbReference type="Pfam" id="PF20431">
    <property type="entry name" value="E_motif"/>
    <property type="match status" value="1"/>
</dbReference>
<dbReference type="Gramene" id="Ma06_t13070.1">
    <property type="protein sequence ID" value="Ma06_p13070.1"/>
    <property type="gene ID" value="Ma06_g13070"/>
</dbReference>
<feature type="repeat" description="PPR" evidence="3">
    <location>
        <begin position="400"/>
        <end position="434"/>
    </location>
</feature>
<organism evidence="6 7">
    <name type="scientific">Musa acuminata subsp. malaccensis</name>
    <name type="common">Wild banana</name>
    <name type="synonym">Musa malaccensis</name>
    <dbReference type="NCBI Taxonomy" id="214687"/>
    <lineage>
        <taxon>Eukaryota</taxon>
        <taxon>Viridiplantae</taxon>
        <taxon>Streptophyta</taxon>
        <taxon>Embryophyta</taxon>
        <taxon>Tracheophyta</taxon>
        <taxon>Spermatophyta</taxon>
        <taxon>Magnoliopsida</taxon>
        <taxon>Liliopsida</taxon>
        <taxon>Zingiberales</taxon>
        <taxon>Musaceae</taxon>
        <taxon>Musa</taxon>
    </lineage>
</organism>
<evidence type="ECO:0000313" key="6">
    <source>
        <dbReference type="EnsemblPlants" id="Ma06_p13070.1"/>
    </source>
</evidence>
<evidence type="ECO:0000256" key="1">
    <source>
        <dbReference type="ARBA" id="ARBA00022737"/>
    </source>
</evidence>
<proteinExistence type="inferred from homology"/>
<dbReference type="InterPro" id="IPR002885">
    <property type="entry name" value="PPR_rpt"/>
</dbReference>
<dbReference type="PANTHER" id="PTHR47926:SF454">
    <property type="entry name" value="REPEAT-CONTAINING PROTEIN, PUTATIVE-RELATED"/>
    <property type="match status" value="1"/>
</dbReference>
<keyword evidence="1" id="KW-0677">Repeat</keyword>
<keyword evidence="7" id="KW-1185">Reference proteome</keyword>
<comment type="similarity">
    <text evidence="2">Belongs to the PPR family. PCMP-E subfamily.</text>
</comment>
<feature type="repeat" description="PPR" evidence="3">
    <location>
        <begin position="197"/>
        <end position="231"/>
    </location>
</feature>
<dbReference type="InterPro" id="IPR046960">
    <property type="entry name" value="PPR_At4g14850-like_plant"/>
</dbReference>
<feature type="repeat" description="PPR" evidence="3">
    <location>
        <begin position="502"/>
        <end position="536"/>
    </location>
</feature>
<evidence type="ECO:0000256" key="3">
    <source>
        <dbReference type="PROSITE-ProRule" id="PRU00708"/>
    </source>
</evidence>
<sequence length="616" mass="67496">MSPAFIFYGLTLYKRLKPDARATLKARRMLGTSVPYRRLSDSISSLPALKCLHAVVLKEGLAHRLPLATKLLSLAVSLSPAVDYARKLFDAAPCRDSFMWNTLLRAYADLGPCEEVPVLYRQMHRDGLSPDPFTFPFVVRSCAVVSALREGKQAHCNAIKHGFGSNAFLQSALVTMYAQNGVISDSALVFGEMAFRNIVSWTSMIAGYVQNSVFGKALGVFRWMLDSGTQPNEVTLVSVLPALRGSECLTSGMSIHGFVIKLGFDSHLSLANALIAVYGRCGGTSVARYLFDGMPARDSVSWSTMIAMYEQSSEGINAIKLFRRMLTEKVAPSSVTLVSVISACAASGDLETGKWVHGFARNRGLDADVRVGNALLDMYGKCGSVDAARDVFEKLAWKGGVVSWSAMIRAYAAHGQVEAALQLFARMRYEGVRPNSFTYTSVLAACSHSGLVEEGMNHFESMREYGLTPTLEHCACLVDLLGRAGSLVDAYEFVKRMPSEPDVGVWGALLGACRIHGDVNLAESIWEELCRLGCSSVTLYVLMANIYAEAGRWEDAARVRDMMRGMELRKDPACSSVNADRRSHRDRERPLTRDESVTHVADKTDMSRCTVVDDVS</sequence>
<dbReference type="NCBIfam" id="TIGR00756">
    <property type="entry name" value="PPR"/>
    <property type="match status" value="4"/>
</dbReference>
<evidence type="ECO:0000256" key="4">
    <source>
        <dbReference type="SAM" id="MobiDB-lite"/>
    </source>
</evidence>
<dbReference type="FunFam" id="1.25.40.10:FF:000196">
    <property type="entry name" value="Pentatricopeptide repeat-containing protein At4g14850"/>
    <property type="match status" value="1"/>
</dbReference>
<protein>
    <submittedName>
        <fullName evidence="5">(wild Malaysian banana) hypothetical protein</fullName>
    </submittedName>
</protein>